<reference evidence="12" key="8">
    <citation type="submission" date="2020-07" db="EMBL/GenBank/DDBJ databases">
        <authorList>
            <consortium name="NCBI Pathogen Detection Project"/>
        </authorList>
    </citation>
    <scope>NUCLEOTIDE SEQUENCE</scope>
    <source>
        <strain evidence="12">C25</strain>
        <strain evidence="13">C8</strain>
    </source>
</reference>
<dbReference type="EMBL" id="DACTCB010000001">
    <property type="protein sequence ID" value="HAT4306355.1"/>
    <property type="molecule type" value="Genomic_DNA"/>
</dbReference>
<accession>A0A127EJX9</accession>
<evidence type="ECO:0000313" key="28">
    <source>
        <dbReference type="Proteomes" id="UP000273641"/>
    </source>
</evidence>
<dbReference type="PATRIC" id="fig|1502.156.peg.1986"/>
<dbReference type="EMBL" id="WNVG01000002">
    <property type="protein sequence ID" value="MDZ5031495.1"/>
    <property type="molecule type" value="Genomic_DNA"/>
</dbReference>
<dbReference type="Proteomes" id="UP001288778">
    <property type="component" value="Unassembled WGS sequence"/>
</dbReference>
<feature type="site" description="Transition state stabilizer" evidence="9">
    <location>
        <position position="17"/>
    </location>
</feature>
<dbReference type="InterPro" id="IPR004821">
    <property type="entry name" value="Cyt_trans-like"/>
</dbReference>
<keyword evidence="1 9" id="KW-0963">Cytoplasm</keyword>
<reference evidence="23 28" key="5">
    <citation type="submission" date="2018-11" db="EMBL/GenBank/DDBJ databases">
        <title>Draft genome sequences of potential pathogenic Clostridium perfringens from environmental surface water in the North West Province, South Africa.</title>
        <authorList>
            <person name="Fourie J.C.J."/>
            <person name="Sanko T.J."/>
            <person name="Bezuidenhout C."/>
            <person name="Mienie C."/>
            <person name="Adeleke R."/>
        </authorList>
    </citation>
    <scope>NUCLEOTIDE SEQUENCE [LARGE SCALE GENOMIC DNA]</scope>
    <source>
        <strain evidence="23 28">SC4-C13</strain>
    </source>
</reference>
<feature type="binding site" evidence="9">
    <location>
        <begin position="9"/>
        <end position="10"/>
    </location>
    <ligand>
        <name>ATP</name>
        <dbReference type="ChEBI" id="CHEBI:30616"/>
    </ligand>
</feature>
<feature type="binding site" evidence="9">
    <location>
        <position position="73"/>
    </location>
    <ligand>
        <name>substrate</name>
    </ligand>
</feature>
<comment type="similarity">
    <text evidence="9">Belongs to the bacterial CoaD family.</text>
</comment>
<reference evidence="17" key="10">
    <citation type="submission" date="2023-04" db="EMBL/GenBank/DDBJ databases">
        <title>Epidemiological investigation of Clostridium perfringens isolated from cattle.</title>
        <authorList>
            <person name="Tian R."/>
        </authorList>
    </citation>
    <scope>NUCLEOTIDE SEQUENCE</scope>
    <source>
        <strain evidence="17">ZWCP172</strain>
    </source>
</reference>
<dbReference type="EC" id="2.7.7.3" evidence="9"/>
<dbReference type="EMBL" id="UAWG01000007">
    <property type="protein sequence ID" value="SQB59744.1"/>
    <property type="molecule type" value="Genomic_DNA"/>
</dbReference>
<comment type="function">
    <text evidence="9">Reversibly transfers an adenylyl group from ATP to 4'-phosphopantetheine, yielding dephospho-CoA (dPCoA) and pyrophosphate.</text>
</comment>
<evidence type="ECO:0000313" key="17">
    <source>
        <dbReference type="EMBL" id="MDH2335144.1"/>
    </source>
</evidence>
<dbReference type="Proteomes" id="UP000273641">
    <property type="component" value="Unassembled WGS sequence"/>
</dbReference>
<proteinExistence type="inferred from homology"/>
<keyword evidence="3 9" id="KW-0548">Nucleotidyltransferase</keyword>
<dbReference type="EMBL" id="JARVUX010000001">
    <property type="protein sequence ID" value="MDH2335144.1"/>
    <property type="molecule type" value="Genomic_DNA"/>
</dbReference>
<evidence type="ECO:0000313" key="16">
    <source>
        <dbReference type="EMBL" id="MBO3415871.1"/>
    </source>
</evidence>
<dbReference type="Proteomes" id="UP000070260">
    <property type="component" value="Chromosome"/>
</dbReference>
<evidence type="ECO:0000256" key="7">
    <source>
        <dbReference type="ARBA" id="ARBA00022993"/>
    </source>
</evidence>
<dbReference type="Proteomes" id="UP000070646">
    <property type="component" value="Unassembled WGS sequence"/>
</dbReference>
<evidence type="ECO:0000313" key="23">
    <source>
        <dbReference type="EMBL" id="RQN26041.1"/>
    </source>
</evidence>
<evidence type="ECO:0000313" key="21">
    <source>
        <dbReference type="EMBL" id="MDZ7539955.1"/>
    </source>
</evidence>
<dbReference type="GO" id="GO:0005524">
    <property type="term" value="F:ATP binding"/>
    <property type="evidence" value="ECO:0007669"/>
    <property type="project" value="UniProtKB-KW"/>
</dbReference>
<dbReference type="EMBL" id="JAENQP010000002">
    <property type="protein sequence ID" value="MBO3358066.1"/>
    <property type="molecule type" value="Genomic_DNA"/>
</dbReference>
<evidence type="ECO:0000313" key="18">
    <source>
        <dbReference type="EMBL" id="MDZ4907575.1"/>
    </source>
</evidence>
<feature type="binding site" evidence="9">
    <location>
        <position position="98"/>
    </location>
    <ligand>
        <name>ATP</name>
        <dbReference type="ChEBI" id="CHEBI:30616"/>
    </ligand>
</feature>
<dbReference type="Proteomes" id="UP000859547">
    <property type="component" value="Unassembled WGS sequence"/>
</dbReference>
<dbReference type="EMBL" id="WNUR01000002">
    <property type="protein sequence ID" value="MDZ7539955.1"/>
    <property type="molecule type" value="Genomic_DNA"/>
</dbReference>
<dbReference type="UniPathway" id="UPA00241">
    <property type="reaction ID" value="UER00355"/>
</dbReference>
<dbReference type="Proteomes" id="UP000481454">
    <property type="component" value="Unassembled WGS sequence"/>
</dbReference>
<dbReference type="SUPFAM" id="SSF52374">
    <property type="entry name" value="Nucleotidylyl transferase"/>
    <property type="match status" value="1"/>
</dbReference>
<evidence type="ECO:0000313" key="26">
    <source>
        <dbReference type="Proteomes" id="UP000070646"/>
    </source>
</evidence>
<evidence type="ECO:0000313" key="15">
    <source>
        <dbReference type="EMBL" id="MBO3358066.1"/>
    </source>
</evidence>
<evidence type="ECO:0000256" key="4">
    <source>
        <dbReference type="ARBA" id="ARBA00022741"/>
    </source>
</evidence>
<dbReference type="AlphaFoldDB" id="A0A127EJX9"/>
<dbReference type="GO" id="GO:0005737">
    <property type="term" value="C:cytoplasm"/>
    <property type="evidence" value="ECO:0007669"/>
    <property type="project" value="UniProtKB-SubCell"/>
</dbReference>
<keyword evidence="4 9" id="KW-0547">Nucleotide-binding</keyword>
<reference evidence="18" key="6">
    <citation type="submission" date="2019-11" db="EMBL/GenBank/DDBJ databases">
        <title>Characterization of Clostridium perfringens isolates from swine manure treated agricultural soils.</title>
        <authorList>
            <person name="Wushke S.T."/>
        </authorList>
    </citation>
    <scope>NUCLEOTIDE SEQUENCE</scope>
    <source>
        <strain evidence="20">X15</strain>
        <strain evidence="19">X26</strain>
        <strain evidence="21">X62</strain>
        <strain evidence="18">X94</strain>
    </source>
</reference>
<evidence type="ECO:0000313" key="30">
    <source>
        <dbReference type="Proteomes" id="UP000668358"/>
    </source>
</evidence>
<dbReference type="NCBIfam" id="TIGR01510">
    <property type="entry name" value="coaD_prev_kdtB"/>
    <property type="match status" value="1"/>
</dbReference>
<dbReference type="OrthoDB" id="9806661at2"/>
<dbReference type="EMBL" id="CP010994">
    <property type="protein sequence ID" value="AMN36245.1"/>
    <property type="molecule type" value="Genomic_DNA"/>
</dbReference>
<dbReference type="RefSeq" id="WP_003458450.1">
    <property type="nucleotide sequence ID" value="NZ_AP017630.1"/>
</dbReference>
<keyword evidence="6 9" id="KW-0460">Magnesium</keyword>
<feature type="binding site" evidence="9">
    <location>
        <position position="87"/>
    </location>
    <ligand>
        <name>substrate</name>
    </ligand>
</feature>
<evidence type="ECO:0000256" key="1">
    <source>
        <dbReference type="ARBA" id="ARBA00022490"/>
    </source>
</evidence>
<dbReference type="GO" id="GO:0015937">
    <property type="term" value="P:coenzyme A biosynthetic process"/>
    <property type="evidence" value="ECO:0007669"/>
    <property type="project" value="UniProtKB-UniRule"/>
</dbReference>
<dbReference type="Proteomes" id="UP001289066">
    <property type="component" value="Unassembled WGS sequence"/>
</dbReference>
<evidence type="ECO:0000256" key="5">
    <source>
        <dbReference type="ARBA" id="ARBA00022840"/>
    </source>
</evidence>
<evidence type="ECO:0000313" key="20">
    <source>
        <dbReference type="EMBL" id="MDZ5031495.1"/>
    </source>
</evidence>
<name>A0A127EJX9_CLOPF</name>
<dbReference type="EMBL" id="RQNR01000001">
    <property type="protein sequence ID" value="RQN26041.1"/>
    <property type="molecule type" value="Genomic_DNA"/>
</dbReference>
<reference evidence="15 30" key="9">
    <citation type="submission" date="2020-12" db="EMBL/GenBank/DDBJ databases">
        <title>Comparative genomics of Clostridium perfringens reveals patterns of host-associated phylogenetic clades and virulence factors.</title>
        <authorList>
            <person name="Smith A.H."/>
            <person name="Geier R."/>
        </authorList>
    </citation>
    <scope>NUCLEOTIDE SEQUENCE</scope>
    <source>
        <strain evidence="16 30">CHD15829P</strain>
        <strain evidence="15">CHD30677R</strain>
    </source>
</reference>
<feature type="binding site" evidence="9">
    <location>
        <position position="9"/>
    </location>
    <ligand>
        <name>substrate</name>
    </ligand>
</feature>
<comment type="pathway">
    <text evidence="9">Cofactor biosynthesis; coenzyme A biosynthesis; CoA from (R)-pantothenate: step 4/5.</text>
</comment>
<dbReference type="EMBL" id="JAALLZ010000001">
    <property type="protein sequence ID" value="NGU29438.1"/>
    <property type="molecule type" value="Genomic_DNA"/>
</dbReference>
<feature type="binding site" evidence="9">
    <location>
        <position position="17"/>
    </location>
    <ligand>
        <name>ATP</name>
        <dbReference type="ChEBI" id="CHEBI:30616"/>
    </ligand>
</feature>
<comment type="subcellular location">
    <subcellularLocation>
        <location evidence="9">Cytoplasm</location>
    </subcellularLocation>
</comment>
<evidence type="ECO:0000256" key="8">
    <source>
        <dbReference type="ARBA" id="ARBA00029346"/>
    </source>
</evidence>
<comment type="catalytic activity">
    <reaction evidence="8 9">
        <text>(R)-4'-phosphopantetheine + ATP + H(+) = 3'-dephospho-CoA + diphosphate</text>
        <dbReference type="Rhea" id="RHEA:19801"/>
        <dbReference type="ChEBI" id="CHEBI:15378"/>
        <dbReference type="ChEBI" id="CHEBI:30616"/>
        <dbReference type="ChEBI" id="CHEBI:33019"/>
        <dbReference type="ChEBI" id="CHEBI:57328"/>
        <dbReference type="ChEBI" id="CHEBI:61723"/>
        <dbReference type="EC" id="2.7.7.3"/>
    </reaction>
</comment>
<feature type="binding site" evidence="9">
    <location>
        <begin position="88"/>
        <end position="90"/>
    </location>
    <ligand>
        <name>ATP</name>
        <dbReference type="ChEBI" id="CHEBI:30616"/>
    </ligand>
</feature>
<evidence type="ECO:0000313" key="29">
    <source>
        <dbReference type="Proteomes" id="UP000481454"/>
    </source>
</evidence>
<evidence type="ECO:0000313" key="22">
    <source>
        <dbReference type="EMBL" id="NGU29438.1"/>
    </source>
</evidence>
<reference evidence="11 25" key="1">
    <citation type="journal article" date="2016" name="PLoS ONE">
        <title>Plasmid Characterization and Chromosome Analysis of Two netF+ Clostridium perfringens Isolates Associated with Foal and Canine Necrotizing Enteritis.</title>
        <authorList>
            <person name="Mehdizadeh Gohari I."/>
            <person name="Kropinski A.M."/>
            <person name="Weese S.J."/>
            <person name="Parreira V.R."/>
            <person name="Whitehead A.E."/>
            <person name="Boerlin P."/>
            <person name="Prescott J.F."/>
        </authorList>
    </citation>
    <scope>NUCLEOTIDE SEQUENCE [LARGE SCALE GENOMIC DNA]</scope>
    <source>
        <strain evidence="11 25">JP838</strain>
    </source>
</reference>
<evidence type="ECO:0000313" key="11">
    <source>
        <dbReference type="EMBL" id="AMN36245.1"/>
    </source>
</evidence>
<dbReference type="CDD" id="cd02163">
    <property type="entry name" value="PPAT"/>
    <property type="match status" value="1"/>
</dbReference>
<dbReference type="HAMAP" id="MF_00151">
    <property type="entry name" value="PPAT_bact"/>
    <property type="match status" value="1"/>
</dbReference>
<evidence type="ECO:0000259" key="10">
    <source>
        <dbReference type="Pfam" id="PF01467"/>
    </source>
</evidence>
<keyword evidence="5 9" id="KW-0067">ATP-binding</keyword>
<dbReference type="InterPro" id="IPR014729">
    <property type="entry name" value="Rossmann-like_a/b/a_fold"/>
</dbReference>
<feature type="domain" description="Cytidyltransferase-like" evidence="10">
    <location>
        <begin position="5"/>
        <end position="133"/>
    </location>
</feature>
<dbReference type="Proteomes" id="UP001288944">
    <property type="component" value="Unassembled WGS sequence"/>
</dbReference>
<dbReference type="Gene3D" id="3.40.50.620">
    <property type="entry name" value="HUPs"/>
    <property type="match status" value="1"/>
</dbReference>
<keyword evidence="2 9" id="KW-0808">Transferase</keyword>
<evidence type="ECO:0000256" key="2">
    <source>
        <dbReference type="ARBA" id="ARBA00022679"/>
    </source>
</evidence>
<comment type="subunit">
    <text evidence="9">Homohexamer.</text>
</comment>
<dbReference type="GO" id="GO:0004595">
    <property type="term" value="F:pantetheine-phosphate adenylyltransferase activity"/>
    <property type="evidence" value="ECO:0007669"/>
    <property type="project" value="UniProtKB-UniRule"/>
</dbReference>
<dbReference type="Proteomes" id="UP001222958">
    <property type="component" value="Unassembled WGS sequence"/>
</dbReference>
<feature type="binding site" evidence="9">
    <location>
        <begin position="123"/>
        <end position="129"/>
    </location>
    <ligand>
        <name>ATP</name>
        <dbReference type="ChEBI" id="CHEBI:30616"/>
    </ligand>
</feature>
<evidence type="ECO:0000313" key="27">
    <source>
        <dbReference type="Proteomes" id="UP000249986"/>
    </source>
</evidence>
<evidence type="ECO:0000313" key="25">
    <source>
        <dbReference type="Proteomes" id="UP000070260"/>
    </source>
</evidence>
<dbReference type="Proteomes" id="UP000855421">
    <property type="component" value="Unassembled WGS sequence"/>
</dbReference>
<dbReference type="InterPro" id="IPR001980">
    <property type="entry name" value="PPAT"/>
</dbReference>
<reference evidence="12" key="3">
    <citation type="journal article" date="2018" name="Genome Biol.">
        <title>SKESA: strategic k-mer extension for scrupulous assemblies.</title>
        <authorList>
            <person name="Souvorov A."/>
            <person name="Agarwala R."/>
            <person name="Lipman D.J."/>
        </authorList>
    </citation>
    <scope>NUCLEOTIDE SEQUENCE</scope>
    <source>
        <strain evidence="12">C25</strain>
        <strain evidence="13">C8</strain>
    </source>
</reference>
<evidence type="ECO:0000256" key="6">
    <source>
        <dbReference type="ARBA" id="ARBA00022842"/>
    </source>
</evidence>
<dbReference type="Pfam" id="PF01467">
    <property type="entry name" value="CTP_transf_like"/>
    <property type="match status" value="1"/>
</dbReference>
<reference evidence="14 26" key="2">
    <citation type="submission" date="2016-01" db="EMBL/GenBank/DDBJ databases">
        <authorList>
            <person name="Oliw E.H."/>
        </authorList>
    </citation>
    <scope>NUCLEOTIDE SEQUENCE [LARGE SCALE GENOMIC DNA]</scope>
    <source>
        <strain evidence="14 26">MJR7757A</strain>
    </source>
</reference>
<dbReference type="PANTHER" id="PTHR21342">
    <property type="entry name" value="PHOSPHOPANTETHEINE ADENYLYLTRANSFERASE"/>
    <property type="match status" value="1"/>
</dbReference>
<dbReference type="PANTHER" id="PTHR21342:SF1">
    <property type="entry name" value="PHOSPHOPANTETHEINE ADENYLYLTRANSFERASE"/>
    <property type="match status" value="1"/>
</dbReference>
<gene>
    <name evidence="9 11" type="primary">coaD</name>
    <name evidence="23" type="ORF">EHZ11_02655</name>
    <name evidence="22" type="ORF">G6Z34_04815</name>
    <name evidence="18" type="ORF">GNF68_00590</name>
    <name evidence="19" type="ORF">GNF79_01325</name>
    <name evidence="20" type="ORF">GNF81_01405</name>
    <name evidence="21" type="ORF">GNF83_01630</name>
    <name evidence="14" type="ORF">HMPREF3222_00205</name>
    <name evidence="12" type="ORF">I9063_000603</name>
    <name evidence="13" type="ORF">I9080_000105</name>
    <name evidence="11" type="ORF">JFP838_10870</name>
    <name evidence="15" type="ORF">JJB47_04635</name>
    <name evidence="16" type="ORF">JJB78_04955</name>
    <name evidence="24" type="ORF">NCTC10719_01304</name>
    <name evidence="17" type="ORF">QDQ28_02945</name>
</gene>
<evidence type="ECO:0000313" key="14">
    <source>
        <dbReference type="EMBL" id="KXA14630.1"/>
    </source>
</evidence>
<evidence type="ECO:0000313" key="12">
    <source>
        <dbReference type="EMBL" id="HAT4297298.1"/>
    </source>
</evidence>
<keyword evidence="7 9" id="KW-0173">Coenzyme A biosynthesis</keyword>
<comment type="cofactor">
    <cofactor evidence="9">
        <name>Mg(2+)</name>
        <dbReference type="ChEBI" id="CHEBI:18420"/>
    </cofactor>
</comment>
<dbReference type="EMBL" id="JAENRE010000002">
    <property type="protein sequence ID" value="MBO3415871.1"/>
    <property type="molecule type" value="Genomic_DNA"/>
</dbReference>
<evidence type="ECO:0000313" key="13">
    <source>
        <dbReference type="EMBL" id="HAT4306355.1"/>
    </source>
</evidence>
<organism evidence="11 25">
    <name type="scientific">Clostridium perfringens</name>
    <dbReference type="NCBI Taxonomy" id="1502"/>
    <lineage>
        <taxon>Bacteria</taxon>
        <taxon>Bacillati</taxon>
        <taxon>Bacillota</taxon>
        <taxon>Clostridia</taxon>
        <taxon>Eubacteriales</taxon>
        <taxon>Clostridiaceae</taxon>
        <taxon>Clostridium</taxon>
    </lineage>
</organism>
<dbReference type="PRINTS" id="PR01020">
    <property type="entry name" value="LPSBIOSNTHSS"/>
</dbReference>
<evidence type="ECO:0000256" key="9">
    <source>
        <dbReference type="HAMAP-Rule" id="MF_00151"/>
    </source>
</evidence>
<reference evidence="22 29" key="7">
    <citation type="submission" date="2020-02" db="EMBL/GenBank/DDBJ databases">
        <title>Genomic Insights into the Phylogeny and Genetic Plasticity of the Human and Animal Enteric Pathogen Clostridium perfringens.</title>
        <authorList>
            <person name="Feng Y."/>
            <person name="Hu Y."/>
        </authorList>
    </citation>
    <scope>NUCLEOTIDE SEQUENCE [LARGE SCALE GENOMIC DNA]</scope>
    <source>
        <strain evidence="22 29">CP-40</strain>
    </source>
</reference>
<dbReference type="Proteomes" id="UP000668358">
    <property type="component" value="Unassembled WGS sequence"/>
</dbReference>
<evidence type="ECO:0000313" key="24">
    <source>
        <dbReference type="EMBL" id="SQB59744.1"/>
    </source>
</evidence>
<dbReference type="NCBIfam" id="TIGR00125">
    <property type="entry name" value="cyt_tran_rel"/>
    <property type="match status" value="1"/>
</dbReference>
<evidence type="ECO:0000313" key="19">
    <source>
        <dbReference type="EMBL" id="MDZ4997753.1"/>
    </source>
</evidence>
<sequence length="164" mass="18589">MRVGVYPGSFDPITKGHLDLIERAASKFDKVIVAVLININKKGMFSIEERVNLIEKCVAKYNNVEVKSFNGLLIDFVRKEKADVIIKGLRSVTDFEYEFQMALMNRELANEVETVFMVTSPNYSYISSSAIKQVASFNGEIKNFVPKEIVEDLEERIISLRGEG</sequence>
<dbReference type="EMBL" id="DACTBT010000002">
    <property type="protein sequence ID" value="HAT4297298.1"/>
    <property type="molecule type" value="Genomic_DNA"/>
</dbReference>
<dbReference type="Proteomes" id="UP001291306">
    <property type="component" value="Unassembled WGS sequence"/>
</dbReference>
<dbReference type="SMR" id="A0A127EJX9"/>
<dbReference type="EMBL" id="WNUI01000001">
    <property type="protein sequence ID" value="MDZ4907575.1"/>
    <property type="molecule type" value="Genomic_DNA"/>
</dbReference>
<protein>
    <recommendedName>
        <fullName evidence="9">Phosphopantetheine adenylyltransferase</fullName>
        <ecNumber evidence="9">2.7.7.3</ecNumber>
    </recommendedName>
    <alternativeName>
        <fullName evidence="9">Dephospho-CoA pyrophosphorylase</fullName>
    </alternativeName>
    <alternativeName>
        <fullName evidence="9">Pantetheine-phosphate adenylyltransferase</fullName>
        <shortName evidence="9">PPAT</shortName>
    </alternativeName>
</protein>
<dbReference type="EMBL" id="LRPU01000007">
    <property type="protein sequence ID" value="KXA14630.1"/>
    <property type="molecule type" value="Genomic_DNA"/>
</dbReference>
<dbReference type="EMBL" id="WNVC01000002">
    <property type="protein sequence ID" value="MDZ4997753.1"/>
    <property type="molecule type" value="Genomic_DNA"/>
</dbReference>
<evidence type="ECO:0000256" key="3">
    <source>
        <dbReference type="ARBA" id="ARBA00022695"/>
    </source>
</evidence>
<feature type="binding site" evidence="9">
    <location>
        <position position="41"/>
    </location>
    <ligand>
        <name>substrate</name>
    </ligand>
</feature>
<dbReference type="Proteomes" id="UP000249986">
    <property type="component" value="Unassembled WGS sequence"/>
</dbReference>
<dbReference type="GeneID" id="93001734"/>
<dbReference type="Proteomes" id="UP000668068">
    <property type="component" value="Unassembled WGS sequence"/>
</dbReference>
<reference evidence="24 27" key="4">
    <citation type="submission" date="2018-06" db="EMBL/GenBank/DDBJ databases">
        <authorList>
            <consortium name="Pathogen Informatics"/>
            <person name="Doyle S."/>
        </authorList>
    </citation>
    <scope>NUCLEOTIDE SEQUENCE [LARGE SCALE GENOMIC DNA]</scope>
    <source>
        <strain evidence="24 27">NCTC10719</strain>
    </source>
</reference>